<dbReference type="InParanoid" id="A0A1C7MYM0"/>
<reference evidence="6 7" key="1">
    <citation type="submission" date="2016-03" db="EMBL/GenBank/DDBJ databases">
        <title>Choanephora cucurbitarum.</title>
        <authorList>
            <person name="Min B."/>
            <person name="Park H."/>
            <person name="Park J.-H."/>
            <person name="Shin H.-D."/>
            <person name="Choi I.-G."/>
        </authorList>
    </citation>
    <scope>NUCLEOTIDE SEQUENCE [LARGE SCALE GENOMIC DNA]</scope>
    <source>
        <strain evidence="6 7">KUS-F28377</strain>
    </source>
</reference>
<dbReference type="InterPro" id="IPR006086">
    <property type="entry name" value="XPG-I_dom"/>
</dbReference>
<evidence type="ECO:0000256" key="1">
    <source>
        <dbReference type="ARBA" id="ARBA00005283"/>
    </source>
</evidence>
<dbReference type="Proteomes" id="UP000093000">
    <property type="component" value="Unassembled WGS sequence"/>
</dbReference>
<accession>A0A1C7MYM0</accession>
<dbReference type="GO" id="GO:0005634">
    <property type="term" value="C:nucleus"/>
    <property type="evidence" value="ECO:0007669"/>
    <property type="project" value="InterPro"/>
</dbReference>
<keyword evidence="2" id="KW-0540">Nuclease</keyword>
<dbReference type="Gene3D" id="3.40.50.1010">
    <property type="entry name" value="5'-nuclease"/>
    <property type="match status" value="2"/>
</dbReference>
<evidence type="ECO:0000313" key="6">
    <source>
        <dbReference type="EMBL" id="OBZ81881.1"/>
    </source>
</evidence>
<dbReference type="PRINTS" id="PR00066">
    <property type="entry name" value="XRODRMPGMNTG"/>
</dbReference>
<dbReference type="InterPro" id="IPR006084">
    <property type="entry name" value="XPG/Rad2"/>
</dbReference>
<dbReference type="AlphaFoldDB" id="A0A1C7MYM0"/>
<keyword evidence="7" id="KW-1185">Reference proteome</keyword>
<evidence type="ECO:0000256" key="2">
    <source>
        <dbReference type="ARBA" id="ARBA00022722"/>
    </source>
</evidence>
<keyword evidence="3" id="KW-0378">Hydrolase</keyword>
<dbReference type="SUPFAM" id="SSF47807">
    <property type="entry name" value="5' to 3' exonuclease, C-terminal subdomain"/>
    <property type="match status" value="1"/>
</dbReference>
<evidence type="ECO:0000259" key="4">
    <source>
        <dbReference type="SMART" id="SM00484"/>
    </source>
</evidence>
<dbReference type="InterPro" id="IPR029060">
    <property type="entry name" value="PIN-like_dom_sf"/>
</dbReference>
<sequence>MGIAELWKVISPAERQYSLEQLAAHSFKYHKRGLRIAIDVALWCFQAKSSVIGDSSELRSLFFRFCRLYGLGIRPVFVFDGSNRPEYKRNRMINTIPIETEFRQQLIQLIQFFQFSQWHAYGEAEAECAMLQRLGIVDLVLTGDSDVFLFGAQCVMRRWPSKPYEPVACFDQTWITDKTGLDRSDLILIALLRGSDYDTKGTRGIGTLVAAQLAHCQFHRSLMDDIQLTGREVPLDNERVQHMYDDLTYELHHNRTQNLSRKHAGVVLDPKFPDFSIVIDFIHPLTNIGRKASISKATRLADNLNQPQEPQWTELARFCQRAFHWPANYLLKRFSSVLFPAYMINTLRRLAASQASVQRPVRLDDYYRDKARQVRQNIIVQVTTQKYLQETQEHVCRVEWDMSCWTEFLQLLKTKLDYTAYLEQFDNSEPEAHLFDQVKRQWVPLNPIRSLYPHLLSVKKHKKEEPFSTSTVFIVPKRRQPL</sequence>
<dbReference type="SUPFAM" id="SSF88723">
    <property type="entry name" value="PIN domain-like"/>
    <property type="match status" value="1"/>
</dbReference>
<comment type="caution">
    <text evidence="6">The sequence shown here is derived from an EMBL/GenBank/DDBJ whole genome shotgun (WGS) entry which is preliminary data.</text>
</comment>
<evidence type="ECO:0000256" key="3">
    <source>
        <dbReference type="ARBA" id="ARBA00022801"/>
    </source>
</evidence>
<dbReference type="InterPro" id="IPR006085">
    <property type="entry name" value="XPG_DNA_repair_N"/>
</dbReference>
<dbReference type="GO" id="GO:0003697">
    <property type="term" value="F:single-stranded DNA binding"/>
    <property type="evidence" value="ECO:0007669"/>
    <property type="project" value="InterPro"/>
</dbReference>
<organism evidence="6 7">
    <name type="scientific">Choanephora cucurbitarum</name>
    <dbReference type="NCBI Taxonomy" id="101091"/>
    <lineage>
        <taxon>Eukaryota</taxon>
        <taxon>Fungi</taxon>
        <taxon>Fungi incertae sedis</taxon>
        <taxon>Mucoromycota</taxon>
        <taxon>Mucoromycotina</taxon>
        <taxon>Mucoromycetes</taxon>
        <taxon>Mucorales</taxon>
        <taxon>Mucorineae</taxon>
        <taxon>Choanephoraceae</taxon>
        <taxon>Choanephoroideae</taxon>
        <taxon>Choanephora</taxon>
    </lineage>
</organism>
<dbReference type="CDD" id="cd09870">
    <property type="entry name" value="PIN_YEN1"/>
    <property type="match status" value="1"/>
</dbReference>
<dbReference type="OrthoDB" id="3005703at2759"/>
<dbReference type="Pfam" id="PF00752">
    <property type="entry name" value="XPG_N"/>
    <property type="match status" value="1"/>
</dbReference>
<dbReference type="PANTHER" id="PTHR11081">
    <property type="entry name" value="FLAP ENDONUCLEASE FAMILY MEMBER"/>
    <property type="match status" value="1"/>
</dbReference>
<comment type="similarity">
    <text evidence="1">Belongs to the XPG/RAD2 endonuclease family. XPG subfamily.</text>
</comment>
<dbReference type="SMART" id="SM00485">
    <property type="entry name" value="XPGN"/>
    <property type="match status" value="1"/>
</dbReference>
<dbReference type="PANTHER" id="PTHR11081:SF75">
    <property type="entry name" value="ENDONUCLEASE, PUTATIVE (AFU_ORTHOLOGUE AFUA_3G13260)-RELATED"/>
    <property type="match status" value="1"/>
</dbReference>
<dbReference type="GO" id="GO:0006289">
    <property type="term" value="P:nucleotide-excision repair"/>
    <property type="evidence" value="ECO:0007669"/>
    <property type="project" value="InterPro"/>
</dbReference>
<dbReference type="InterPro" id="IPR036279">
    <property type="entry name" value="5-3_exonuclease_C_sf"/>
</dbReference>
<keyword evidence="6" id="KW-0255">Endonuclease</keyword>
<feature type="domain" description="XPG N-terminal" evidence="5">
    <location>
        <begin position="1"/>
        <end position="96"/>
    </location>
</feature>
<gene>
    <name evidence="6" type="primary">GEN1</name>
    <name evidence="6" type="ORF">A0J61_10071</name>
</gene>
<proteinExistence type="inferred from homology"/>
<dbReference type="STRING" id="101091.A0A1C7MYM0"/>
<feature type="domain" description="XPG-I" evidence="4">
    <location>
        <begin position="111"/>
        <end position="181"/>
    </location>
</feature>
<protein>
    <submittedName>
        <fullName evidence="6">Flap endonuclease GEN-like 1</fullName>
    </submittedName>
</protein>
<name>A0A1C7MYM0_9FUNG</name>
<dbReference type="Pfam" id="PF00867">
    <property type="entry name" value="XPG_I"/>
    <property type="match status" value="1"/>
</dbReference>
<dbReference type="EMBL" id="LUGH01001021">
    <property type="protein sequence ID" value="OBZ81881.1"/>
    <property type="molecule type" value="Genomic_DNA"/>
</dbReference>
<dbReference type="GO" id="GO:0017108">
    <property type="term" value="F:5'-flap endonuclease activity"/>
    <property type="evidence" value="ECO:0007669"/>
    <property type="project" value="TreeGrafter"/>
</dbReference>
<dbReference type="InterPro" id="IPR001044">
    <property type="entry name" value="XPG/Rad2_eukaryotes"/>
</dbReference>
<evidence type="ECO:0000313" key="7">
    <source>
        <dbReference type="Proteomes" id="UP000093000"/>
    </source>
</evidence>
<dbReference type="SMART" id="SM00484">
    <property type="entry name" value="XPGI"/>
    <property type="match status" value="1"/>
</dbReference>
<dbReference type="PRINTS" id="PR00853">
    <property type="entry name" value="XPGRADSUPER"/>
</dbReference>
<evidence type="ECO:0000259" key="5">
    <source>
        <dbReference type="SMART" id="SM00485"/>
    </source>
</evidence>